<evidence type="ECO:0000256" key="1">
    <source>
        <dbReference type="ARBA" id="ARBA00022801"/>
    </source>
</evidence>
<dbReference type="Pfam" id="PF01734">
    <property type="entry name" value="Patatin"/>
    <property type="match status" value="1"/>
</dbReference>
<evidence type="ECO:0000256" key="3">
    <source>
        <dbReference type="ARBA" id="ARBA00023098"/>
    </source>
</evidence>
<organism evidence="7 8">
    <name type="scientific">Rubrivirga marina</name>
    <dbReference type="NCBI Taxonomy" id="1196024"/>
    <lineage>
        <taxon>Bacteria</taxon>
        <taxon>Pseudomonadati</taxon>
        <taxon>Rhodothermota</taxon>
        <taxon>Rhodothermia</taxon>
        <taxon>Rhodothermales</taxon>
        <taxon>Rubricoccaceae</taxon>
        <taxon>Rubrivirga</taxon>
    </lineage>
</organism>
<dbReference type="RefSeq" id="WP_095512593.1">
    <property type="nucleotide sequence ID" value="NZ_MQWD01000005.1"/>
</dbReference>
<evidence type="ECO:0000259" key="6">
    <source>
        <dbReference type="PROSITE" id="PS51635"/>
    </source>
</evidence>
<reference evidence="7 8" key="1">
    <citation type="submission" date="2016-11" db="EMBL/GenBank/DDBJ databases">
        <title>Study of marine rhodopsin-containing bacteria.</title>
        <authorList>
            <person name="Yoshizawa S."/>
            <person name="Kumagai Y."/>
            <person name="Kogure K."/>
        </authorList>
    </citation>
    <scope>NUCLEOTIDE SEQUENCE [LARGE SCALE GENOMIC DNA]</scope>
    <source>
        <strain evidence="7 8">SAORIC-28</strain>
    </source>
</reference>
<feature type="region of interest" description="Disordered" evidence="5">
    <location>
        <begin position="1"/>
        <end position="21"/>
    </location>
</feature>
<accession>A0A271IUL9</accession>
<dbReference type="AlphaFoldDB" id="A0A271IUL9"/>
<evidence type="ECO:0000256" key="4">
    <source>
        <dbReference type="PROSITE-ProRule" id="PRU01161"/>
    </source>
</evidence>
<evidence type="ECO:0000313" key="8">
    <source>
        <dbReference type="Proteomes" id="UP000216339"/>
    </source>
</evidence>
<name>A0A271IUL9_9BACT</name>
<keyword evidence="1 4" id="KW-0378">Hydrolase</keyword>
<keyword evidence="8" id="KW-1185">Reference proteome</keyword>
<dbReference type="InterPro" id="IPR002641">
    <property type="entry name" value="PNPLA_dom"/>
</dbReference>
<evidence type="ECO:0000256" key="2">
    <source>
        <dbReference type="ARBA" id="ARBA00022963"/>
    </source>
</evidence>
<protein>
    <recommendedName>
        <fullName evidence="6">PNPLA domain-containing protein</fullName>
    </recommendedName>
</protein>
<evidence type="ECO:0000256" key="5">
    <source>
        <dbReference type="SAM" id="MobiDB-lite"/>
    </source>
</evidence>
<feature type="domain" description="PNPLA" evidence="6">
    <location>
        <begin position="23"/>
        <end position="207"/>
    </location>
</feature>
<dbReference type="Proteomes" id="UP000216339">
    <property type="component" value="Unassembled WGS sequence"/>
</dbReference>
<dbReference type="InterPro" id="IPR050301">
    <property type="entry name" value="NTE"/>
</dbReference>
<gene>
    <name evidence="7" type="ORF">BSZ37_20850</name>
</gene>
<feature type="active site" description="Nucleophile" evidence="4">
    <location>
        <position position="56"/>
    </location>
</feature>
<dbReference type="OrthoDB" id="9770965at2"/>
<feature type="short sequence motif" description="GXGXXG" evidence="4">
    <location>
        <begin position="27"/>
        <end position="32"/>
    </location>
</feature>
<dbReference type="Gene3D" id="3.40.1090.10">
    <property type="entry name" value="Cytosolic phospholipase A2 catalytic domain"/>
    <property type="match status" value="2"/>
</dbReference>
<dbReference type="GO" id="GO:0016787">
    <property type="term" value="F:hydrolase activity"/>
    <property type="evidence" value="ECO:0007669"/>
    <property type="project" value="UniProtKB-UniRule"/>
</dbReference>
<proteinExistence type="predicted"/>
<keyword evidence="2 4" id="KW-0442">Lipid degradation</keyword>
<dbReference type="GO" id="GO:0016042">
    <property type="term" value="P:lipid catabolic process"/>
    <property type="evidence" value="ECO:0007669"/>
    <property type="project" value="UniProtKB-UniRule"/>
</dbReference>
<dbReference type="InterPro" id="IPR016035">
    <property type="entry name" value="Acyl_Trfase/lysoPLipase"/>
</dbReference>
<keyword evidence="3 4" id="KW-0443">Lipid metabolism</keyword>
<feature type="short sequence motif" description="DGA/G" evidence="4">
    <location>
        <begin position="194"/>
        <end position="196"/>
    </location>
</feature>
<comment type="caution">
    <text evidence="7">The sequence shown here is derived from an EMBL/GenBank/DDBJ whole genome shotgun (WGS) entry which is preliminary data.</text>
</comment>
<dbReference type="SUPFAM" id="SSF52151">
    <property type="entry name" value="FabD/lysophospholipase-like"/>
    <property type="match status" value="1"/>
</dbReference>
<dbReference type="PANTHER" id="PTHR14226">
    <property type="entry name" value="NEUROPATHY TARGET ESTERASE/SWISS CHEESE D.MELANOGASTER"/>
    <property type="match status" value="1"/>
</dbReference>
<evidence type="ECO:0000313" key="7">
    <source>
        <dbReference type="EMBL" id="PAP74628.1"/>
    </source>
</evidence>
<feature type="short sequence motif" description="GXSXG" evidence="4">
    <location>
        <begin position="54"/>
        <end position="58"/>
    </location>
</feature>
<dbReference type="EMBL" id="MQWD01000005">
    <property type="protein sequence ID" value="PAP74628.1"/>
    <property type="molecule type" value="Genomic_DNA"/>
</dbReference>
<feature type="active site" description="Proton acceptor" evidence="4">
    <location>
        <position position="194"/>
    </location>
</feature>
<dbReference type="PANTHER" id="PTHR14226:SF29">
    <property type="entry name" value="NEUROPATHY TARGET ESTERASE SWS"/>
    <property type="match status" value="1"/>
</dbReference>
<sequence>MRVRPPARAASTPRTRPHRPFTLLLGGGGARGFAHVGVIRALEADGLWPSALVGVSMGAAVTAAYALRDDWYDAVLALDTRAFPPPLPPGDELERSLFARLRARRLGAEFAVRLVTGWGVGVPAYDAGRRALDVLTEGRDLAEARLPVAITATDLVGGRRHVIREGNAADAVYASSALAGVLPPLDRDGLLLADGAYADPAPVDLARDLGPPRVVAVDVGQSAAAPSIDNGYTALQRAAVITSRAHAEARFAQADVVLRPRFSRAIHTLDFEARRECAAAGAWAARAARTRLDGLLREGGRPAA</sequence>
<dbReference type="PROSITE" id="PS51635">
    <property type="entry name" value="PNPLA"/>
    <property type="match status" value="1"/>
</dbReference>